<feature type="region of interest" description="Disordered" evidence="1">
    <location>
        <begin position="16"/>
        <end position="54"/>
    </location>
</feature>
<feature type="transmembrane region" description="Helical" evidence="2">
    <location>
        <begin position="299"/>
        <end position="316"/>
    </location>
</feature>
<organism evidence="3 4">
    <name type="scientific">Rubricoccus marinus</name>
    <dbReference type="NCBI Taxonomy" id="716817"/>
    <lineage>
        <taxon>Bacteria</taxon>
        <taxon>Pseudomonadati</taxon>
        <taxon>Rhodothermota</taxon>
        <taxon>Rhodothermia</taxon>
        <taxon>Rhodothermales</taxon>
        <taxon>Rubricoccaceae</taxon>
        <taxon>Rubricoccus</taxon>
    </lineage>
</organism>
<evidence type="ECO:0000256" key="2">
    <source>
        <dbReference type="SAM" id="Phobius"/>
    </source>
</evidence>
<feature type="transmembrane region" description="Helical" evidence="2">
    <location>
        <begin position="235"/>
        <end position="256"/>
    </location>
</feature>
<accession>A0A259TYD6</accession>
<feature type="transmembrane region" description="Helical" evidence="2">
    <location>
        <begin position="178"/>
        <end position="194"/>
    </location>
</feature>
<dbReference type="EMBL" id="MQWB01000001">
    <property type="protein sequence ID" value="OZC02700.1"/>
    <property type="molecule type" value="Genomic_DNA"/>
</dbReference>
<keyword evidence="2" id="KW-0472">Membrane</keyword>
<keyword evidence="2" id="KW-1133">Transmembrane helix</keyword>
<dbReference type="PANTHER" id="PTHR20992:SF9">
    <property type="entry name" value="AT15442P-RELATED"/>
    <property type="match status" value="1"/>
</dbReference>
<dbReference type="PANTHER" id="PTHR20992">
    <property type="entry name" value="AT15442P-RELATED"/>
    <property type="match status" value="1"/>
</dbReference>
<keyword evidence="4" id="KW-1185">Reference proteome</keyword>
<feature type="transmembrane region" description="Helical" evidence="2">
    <location>
        <begin position="105"/>
        <end position="125"/>
    </location>
</feature>
<dbReference type="AlphaFoldDB" id="A0A259TYD6"/>
<dbReference type="NCBIfam" id="TIGR00341">
    <property type="entry name" value="TIGR00341 family protein"/>
    <property type="match status" value="1"/>
</dbReference>
<proteinExistence type="predicted"/>
<dbReference type="Proteomes" id="UP000216446">
    <property type="component" value="Unassembled WGS sequence"/>
</dbReference>
<protein>
    <submittedName>
        <fullName evidence="3">TIGR00341 family protein</fullName>
    </submittedName>
</protein>
<evidence type="ECO:0000256" key="1">
    <source>
        <dbReference type="SAM" id="MobiDB-lite"/>
    </source>
</evidence>
<reference evidence="3 4" key="1">
    <citation type="submission" date="2016-11" db="EMBL/GenBank/DDBJ databases">
        <title>Study of marine rhodopsin-containing bacteria.</title>
        <authorList>
            <person name="Yoshizawa S."/>
            <person name="Kumagai Y."/>
            <person name="Kogure K."/>
        </authorList>
    </citation>
    <scope>NUCLEOTIDE SEQUENCE [LARGE SCALE GENOMIC DNA]</scope>
    <source>
        <strain evidence="3 4">SG-29</strain>
    </source>
</reference>
<feature type="transmembrane region" description="Helical" evidence="2">
    <location>
        <begin position="80"/>
        <end position="99"/>
    </location>
</feature>
<sequence length="467" mass="48650">MAASGVMQGSPLLACSSMPAASDAPSQEAPDSRKAPDLRGGVPHEETPLEEATRKKLGLQRWDRPALFRETAEAAVDTDLPFWLVLLLSGAIATLGLLLNQTAVVIGAMLVAPLLGPLLGLSLALAIGDGRLAAHTFLTILCGMLGVIAVAAGLTLVLPFTEVTSEIAARTRPTTLDLAIAIFSGLAGAIVTVSRERRLSASIPGVAIAVALIPPLGVSGFGLATGQWALVKGSLLLFGANLGGIVIMGMLAFLAVGMHRDDVREAARKWHDMETEDTFGARIASLPGMNRLGVLRSPLARVALVGAFVAAVAIPLSSSLEQVLREGRVKQAVAMAVNRLEADDEASVLTREIEFGERSTSAALRIATTAWISDEERRTVEAEASDAAGEPVALRLEQVLASRGDIQALADQLPTDPTPAPAPEASGAPPSLDAVRARVADVLASMAVPTAWRWSAARSAWATGRPR</sequence>
<feature type="transmembrane region" description="Helical" evidence="2">
    <location>
        <begin position="137"/>
        <end position="158"/>
    </location>
</feature>
<dbReference type="InterPro" id="IPR005240">
    <property type="entry name" value="DUF389"/>
</dbReference>
<evidence type="ECO:0000313" key="3">
    <source>
        <dbReference type="EMBL" id="OZC02700.1"/>
    </source>
</evidence>
<feature type="compositionally biased region" description="Basic and acidic residues" evidence="1">
    <location>
        <begin position="30"/>
        <end position="54"/>
    </location>
</feature>
<gene>
    <name evidence="3" type="ORF">BSZ36_06755</name>
</gene>
<dbReference type="Pfam" id="PF04087">
    <property type="entry name" value="DUF389"/>
    <property type="match status" value="1"/>
</dbReference>
<feature type="transmembrane region" description="Helical" evidence="2">
    <location>
        <begin position="206"/>
        <end position="229"/>
    </location>
</feature>
<name>A0A259TYD6_9BACT</name>
<dbReference type="InParanoid" id="A0A259TYD6"/>
<feature type="region of interest" description="Disordered" evidence="1">
    <location>
        <begin position="411"/>
        <end position="431"/>
    </location>
</feature>
<keyword evidence="2" id="KW-0812">Transmembrane</keyword>
<comment type="caution">
    <text evidence="3">The sequence shown here is derived from an EMBL/GenBank/DDBJ whole genome shotgun (WGS) entry which is preliminary data.</text>
</comment>
<evidence type="ECO:0000313" key="4">
    <source>
        <dbReference type="Proteomes" id="UP000216446"/>
    </source>
</evidence>